<protein>
    <submittedName>
        <fullName evidence="7">MFS transporter</fullName>
    </submittedName>
</protein>
<feature type="transmembrane region" description="Helical" evidence="5">
    <location>
        <begin position="117"/>
        <end position="138"/>
    </location>
</feature>
<keyword evidence="3 5" id="KW-1133">Transmembrane helix</keyword>
<feature type="transmembrane region" description="Helical" evidence="5">
    <location>
        <begin position="292"/>
        <end position="313"/>
    </location>
</feature>
<dbReference type="InterPro" id="IPR036259">
    <property type="entry name" value="MFS_trans_sf"/>
</dbReference>
<proteinExistence type="predicted"/>
<feature type="transmembrane region" description="Helical" evidence="5">
    <location>
        <begin position="215"/>
        <end position="232"/>
    </location>
</feature>
<evidence type="ECO:0000256" key="3">
    <source>
        <dbReference type="ARBA" id="ARBA00022989"/>
    </source>
</evidence>
<keyword evidence="2 5" id="KW-0812">Transmembrane</keyword>
<dbReference type="CDD" id="cd17321">
    <property type="entry name" value="MFS_MMR_MDR_like"/>
    <property type="match status" value="1"/>
</dbReference>
<evidence type="ECO:0000256" key="1">
    <source>
        <dbReference type="ARBA" id="ARBA00004651"/>
    </source>
</evidence>
<dbReference type="InterPro" id="IPR020846">
    <property type="entry name" value="MFS_dom"/>
</dbReference>
<dbReference type="SUPFAM" id="SSF103473">
    <property type="entry name" value="MFS general substrate transporter"/>
    <property type="match status" value="1"/>
</dbReference>
<dbReference type="Proteomes" id="UP001551695">
    <property type="component" value="Unassembled WGS sequence"/>
</dbReference>
<sequence>MRTRTLEPAETGTTPSAPPGRGPWAAFIVVLVAAFMDLLDMTIVNVTVPTLQEDLGATYTQIEWTISGYVLGFAAMLITGGRLGDIYGRRRLFLIGVASFTVASALCGLSTTPEMLIVSRLLQGAMAGLMVPQVLSIVQATFPPGERKRAIGIFGGVSGLAAVAGMVVGGALVALDLFGWSWRPIFLINIPVGVAAFVAGRMLIPESRSDSTPRLDPVGMVMAVVAVTLLVYPLTEGRRLDWPAWTFVSIAASVVVFALFVLFERRRTDTVGSPLVVLALFRLKSFSSGLSVWLLFNLAMGGYFVVWTLYMQIGLGWSALHAGLVAATFAVGAGLGAGSSMELLVPRFGRGVLLVGSLITAAGFVLYAQLARHFGGDIDTAAMSAVLVFTGIGFGMMFASTMEVVLADTPATDAGSASGLLNTAQQLGMALGVALAGVLFFTVLDEGSAGGAATAVVNLRSDLNAAGIPAPAQEEIISAFGRCFHDRSASQDPGALPESCRVVSPPGPVTDALTEAGETARAANFSDAFADTLIAGAAILVAVFGLIFLLPGRGRKVGAPTAAVPS</sequence>
<feature type="transmembrane region" description="Helical" evidence="5">
    <location>
        <begin position="150"/>
        <end position="175"/>
    </location>
</feature>
<feature type="transmembrane region" description="Helical" evidence="5">
    <location>
        <begin position="92"/>
        <end position="111"/>
    </location>
</feature>
<dbReference type="Gene3D" id="1.20.1250.20">
    <property type="entry name" value="MFS general substrate transporter like domains"/>
    <property type="match status" value="1"/>
</dbReference>
<comment type="subcellular location">
    <subcellularLocation>
        <location evidence="1">Cell membrane</location>
        <topology evidence="1">Multi-pass membrane protein</topology>
    </subcellularLocation>
</comment>
<name>A0ABV3FPY2_9NOCA</name>
<feature type="transmembrane region" description="Helical" evidence="5">
    <location>
        <begin position="319"/>
        <end position="339"/>
    </location>
</feature>
<evidence type="ECO:0000256" key="5">
    <source>
        <dbReference type="SAM" id="Phobius"/>
    </source>
</evidence>
<dbReference type="Pfam" id="PF07690">
    <property type="entry name" value="MFS_1"/>
    <property type="match status" value="1"/>
</dbReference>
<organism evidence="7 8">
    <name type="scientific">Nocardia aurea</name>
    <dbReference type="NCBI Taxonomy" id="2144174"/>
    <lineage>
        <taxon>Bacteria</taxon>
        <taxon>Bacillati</taxon>
        <taxon>Actinomycetota</taxon>
        <taxon>Actinomycetes</taxon>
        <taxon>Mycobacteriales</taxon>
        <taxon>Nocardiaceae</taxon>
        <taxon>Nocardia</taxon>
    </lineage>
</organism>
<dbReference type="PANTHER" id="PTHR42718">
    <property type="entry name" value="MAJOR FACILITATOR SUPERFAMILY MULTIDRUG TRANSPORTER MFSC"/>
    <property type="match status" value="1"/>
</dbReference>
<evidence type="ECO:0000256" key="2">
    <source>
        <dbReference type="ARBA" id="ARBA00022692"/>
    </source>
</evidence>
<feature type="transmembrane region" description="Helical" evidence="5">
    <location>
        <begin position="24"/>
        <end position="44"/>
    </location>
</feature>
<evidence type="ECO:0000256" key="4">
    <source>
        <dbReference type="ARBA" id="ARBA00023136"/>
    </source>
</evidence>
<feature type="domain" description="Major facilitator superfamily (MFS) profile" evidence="6">
    <location>
        <begin position="26"/>
        <end position="554"/>
    </location>
</feature>
<evidence type="ECO:0000313" key="7">
    <source>
        <dbReference type="EMBL" id="MEV0707484.1"/>
    </source>
</evidence>
<feature type="transmembrane region" description="Helical" evidence="5">
    <location>
        <begin position="528"/>
        <end position="550"/>
    </location>
</feature>
<dbReference type="InterPro" id="IPR011701">
    <property type="entry name" value="MFS"/>
</dbReference>
<feature type="transmembrane region" description="Helical" evidence="5">
    <location>
        <begin position="244"/>
        <end position="263"/>
    </location>
</feature>
<gene>
    <name evidence="7" type="ORF">AB0I48_07985</name>
</gene>
<feature type="transmembrane region" description="Helical" evidence="5">
    <location>
        <begin position="181"/>
        <end position="203"/>
    </location>
</feature>
<dbReference type="EMBL" id="JBFAKC010000003">
    <property type="protein sequence ID" value="MEV0707484.1"/>
    <property type="molecule type" value="Genomic_DNA"/>
</dbReference>
<feature type="transmembrane region" description="Helical" evidence="5">
    <location>
        <begin position="382"/>
        <end position="406"/>
    </location>
</feature>
<feature type="transmembrane region" description="Helical" evidence="5">
    <location>
        <begin position="427"/>
        <end position="444"/>
    </location>
</feature>
<feature type="transmembrane region" description="Helical" evidence="5">
    <location>
        <begin position="64"/>
        <end position="80"/>
    </location>
</feature>
<evidence type="ECO:0000259" key="6">
    <source>
        <dbReference type="PROSITE" id="PS50850"/>
    </source>
</evidence>
<evidence type="ECO:0000313" key="8">
    <source>
        <dbReference type="Proteomes" id="UP001551695"/>
    </source>
</evidence>
<keyword evidence="8" id="KW-1185">Reference proteome</keyword>
<feature type="transmembrane region" description="Helical" evidence="5">
    <location>
        <begin position="351"/>
        <end position="370"/>
    </location>
</feature>
<dbReference type="PROSITE" id="PS50850">
    <property type="entry name" value="MFS"/>
    <property type="match status" value="1"/>
</dbReference>
<dbReference type="RefSeq" id="WP_357781337.1">
    <property type="nucleotide sequence ID" value="NZ_JBFAKC010000003.1"/>
</dbReference>
<dbReference type="Gene3D" id="1.20.1720.10">
    <property type="entry name" value="Multidrug resistance protein D"/>
    <property type="match status" value="1"/>
</dbReference>
<accession>A0ABV3FPY2</accession>
<reference evidence="7 8" key="1">
    <citation type="submission" date="2024-06" db="EMBL/GenBank/DDBJ databases">
        <title>The Natural Products Discovery Center: Release of the First 8490 Sequenced Strains for Exploring Actinobacteria Biosynthetic Diversity.</title>
        <authorList>
            <person name="Kalkreuter E."/>
            <person name="Kautsar S.A."/>
            <person name="Yang D."/>
            <person name="Bader C.D."/>
            <person name="Teijaro C.N."/>
            <person name="Fluegel L."/>
            <person name="Davis C.M."/>
            <person name="Simpson J.R."/>
            <person name="Lauterbach L."/>
            <person name="Steele A.D."/>
            <person name="Gui C."/>
            <person name="Meng S."/>
            <person name="Li G."/>
            <person name="Viehrig K."/>
            <person name="Ye F."/>
            <person name="Su P."/>
            <person name="Kiefer A.F."/>
            <person name="Nichols A."/>
            <person name="Cepeda A.J."/>
            <person name="Yan W."/>
            <person name="Fan B."/>
            <person name="Jiang Y."/>
            <person name="Adhikari A."/>
            <person name="Zheng C.-J."/>
            <person name="Schuster L."/>
            <person name="Cowan T.M."/>
            <person name="Smanski M.J."/>
            <person name="Chevrette M.G."/>
            <person name="De Carvalho L.P.S."/>
            <person name="Shen B."/>
        </authorList>
    </citation>
    <scope>NUCLEOTIDE SEQUENCE [LARGE SCALE GENOMIC DNA]</scope>
    <source>
        <strain evidence="7 8">NPDC050403</strain>
    </source>
</reference>
<comment type="caution">
    <text evidence="7">The sequence shown here is derived from an EMBL/GenBank/DDBJ whole genome shotgun (WGS) entry which is preliminary data.</text>
</comment>
<keyword evidence="4 5" id="KW-0472">Membrane</keyword>
<dbReference type="PANTHER" id="PTHR42718:SF39">
    <property type="entry name" value="ACTINORHODIN TRANSPORTER-RELATED"/>
    <property type="match status" value="1"/>
</dbReference>